<accession>A0A5N6SYP6</accession>
<protein>
    <submittedName>
        <fullName evidence="2">Uncharacterized protein</fullName>
    </submittedName>
</protein>
<reference evidence="2 3" key="1">
    <citation type="submission" date="2019-04" db="EMBL/GenBank/DDBJ databases">
        <title>Friends and foes A comparative genomics study of 23 Aspergillus species from section Flavi.</title>
        <authorList>
            <consortium name="DOE Joint Genome Institute"/>
            <person name="Kjaerbolling I."/>
            <person name="Vesth T."/>
            <person name="Frisvad J.C."/>
            <person name="Nybo J.L."/>
            <person name="Theobald S."/>
            <person name="Kildgaard S."/>
            <person name="Isbrandt T."/>
            <person name="Kuo A."/>
            <person name="Sato A."/>
            <person name="Lyhne E.K."/>
            <person name="Kogle M.E."/>
            <person name="Wiebenga A."/>
            <person name="Kun R.S."/>
            <person name="Lubbers R.J."/>
            <person name="Makela M.R."/>
            <person name="Barry K."/>
            <person name="Chovatia M."/>
            <person name="Clum A."/>
            <person name="Daum C."/>
            <person name="Haridas S."/>
            <person name="He G."/>
            <person name="LaButti K."/>
            <person name="Lipzen A."/>
            <person name="Mondo S."/>
            <person name="Riley R."/>
            <person name="Salamov A."/>
            <person name="Simmons B.A."/>
            <person name="Magnuson J.K."/>
            <person name="Henrissat B."/>
            <person name="Mortensen U.H."/>
            <person name="Larsen T.O."/>
            <person name="Devries R.P."/>
            <person name="Grigoriev I.V."/>
            <person name="Machida M."/>
            <person name="Baker S.E."/>
            <person name="Andersen M.R."/>
        </authorList>
    </citation>
    <scope>NUCLEOTIDE SEQUENCE [LARGE SCALE GENOMIC DNA]</scope>
    <source>
        <strain evidence="2 3">CBS 117625</strain>
    </source>
</reference>
<dbReference type="GeneID" id="43638476"/>
<feature type="compositionally biased region" description="Polar residues" evidence="1">
    <location>
        <begin position="1"/>
        <end position="14"/>
    </location>
</feature>
<feature type="region of interest" description="Disordered" evidence="1">
    <location>
        <begin position="1"/>
        <end position="21"/>
    </location>
</feature>
<dbReference type="Proteomes" id="UP000325672">
    <property type="component" value="Unassembled WGS sequence"/>
</dbReference>
<evidence type="ECO:0000256" key="1">
    <source>
        <dbReference type="SAM" id="MobiDB-lite"/>
    </source>
</evidence>
<evidence type="ECO:0000313" key="2">
    <source>
        <dbReference type="EMBL" id="KAE8138880.1"/>
    </source>
</evidence>
<keyword evidence="3" id="KW-1185">Reference proteome</keyword>
<name>A0A5N6SYP6_ASPPS</name>
<dbReference type="RefSeq" id="XP_031914943.1">
    <property type="nucleotide sequence ID" value="XM_032054266.1"/>
</dbReference>
<sequence length="78" mass="8620">METVVQTSIGQGKTQFDRPRPSADSCVSEGLSLTLFYTAPSVVYALAEELVTKAMRVLRLHYIPPTLNTEPQLPLLDN</sequence>
<dbReference type="AlphaFoldDB" id="A0A5N6SYP6"/>
<organism evidence="2 3">
    <name type="scientific">Aspergillus pseudotamarii</name>
    <dbReference type="NCBI Taxonomy" id="132259"/>
    <lineage>
        <taxon>Eukaryota</taxon>
        <taxon>Fungi</taxon>
        <taxon>Dikarya</taxon>
        <taxon>Ascomycota</taxon>
        <taxon>Pezizomycotina</taxon>
        <taxon>Eurotiomycetes</taxon>
        <taxon>Eurotiomycetidae</taxon>
        <taxon>Eurotiales</taxon>
        <taxon>Aspergillaceae</taxon>
        <taxon>Aspergillus</taxon>
        <taxon>Aspergillus subgen. Circumdati</taxon>
    </lineage>
</organism>
<proteinExistence type="predicted"/>
<dbReference type="EMBL" id="ML743569">
    <property type="protein sequence ID" value="KAE8138880.1"/>
    <property type="molecule type" value="Genomic_DNA"/>
</dbReference>
<evidence type="ECO:0000313" key="3">
    <source>
        <dbReference type="Proteomes" id="UP000325672"/>
    </source>
</evidence>
<gene>
    <name evidence="2" type="ORF">BDV38DRAFT_244053</name>
</gene>